<dbReference type="InterPro" id="IPR002559">
    <property type="entry name" value="Transposase_11"/>
</dbReference>
<feature type="domain" description="Transposase IS4-like" evidence="1">
    <location>
        <begin position="135"/>
        <end position="363"/>
    </location>
</feature>
<dbReference type="InterPro" id="IPR051698">
    <property type="entry name" value="Transposase_11-like"/>
</dbReference>
<dbReference type="PANTHER" id="PTHR30298:SF0">
    <property type="entry name" value="PROTEIN YBFL-RELATED"/>
    <property type="match status" value="1"/>
</dbReference>
<sequence>MEPSSLIGGLSARLHRVSDDPHRHAAGLLQALARVPDPRDPRGRVHSLPSLLTVAVSAVAAGQRSVSAIGEWAADLPVSTLDRLQVARDRFTNAYLVPNASTIGRVLARVDADALDTAIGRWLINRTAVTPAVGRRAIAVDGKTLRGSGRPGGQVHLLAALDQHTGAVLAQTGVDGKTNEITRFQPLLDDLDLTGAVITADALHTQREHARWLTETKHAAYLFTAKKNQPRLYRQLKALPWAKIPVLDETSSHGHGRRDIRALQAVTCLGPLAIDFPHASQALRIRRRRYNQATGRWSTVTVYAITSLGAAEARPADLADWLRGHWLIEALHYLRDVTFGEDASQVRTGNAPQAMAALRNTVISLLRMAGVTNVAKALRHNSRNPDRPLQLLGIT</sequence>
<dbReference type="NCBIfam" id="NF033564">
    <property type="entry name" value="transpos_ISAs1"/>
    <property type="match status" value="1"/>
</dbReference>
<dbReference type="PANTHER" id="PTHR30298">
    <property type="entry name" value="H REPEAT-ASSOCIATED PREDICTED TRANSPOSASE"/>
    <property type="match status" value="1"/>
</dbReference>
<evidence type="ECO:0000313" key="3">
    <source>
        <dbReference type="EMBL" id="SBT40833.1"/>
    </source>
</evidence>
<dbReference type="GO" id="GO:0006313">
    <property type="term" value="P:DNA transposition"/>
    <property type="evidence" value="ECO:0007669"/>
    <property type="project" value="InterPro"/>
</dbReference>
<name>A0A1A8ZAT8_9ACTN</name>
<dbReference type="Proteomes" id="UP000198765">
    <property type="component" value="Chromosome I"/>
</dbReference>
<evidence type="ECO:0000259" key="1">
    <source>
        <dbReference type="Pfam" id="PF01609"/>
    </source>
</evidence>
<gene>
    <name evidence="3" type="ORF">GA0070621_1071</name>
    <name evidence="4" type="ORF">GA0070621_1112</name>
    <name evidence="5" type="ORF">GA0070621_4808</name>
</gene>
<evidence type="ECO:0000259" key="2">
    <source>
        <dbReference type="Pfam" id="PF13808"/>
    </source>
</evidence>
<organism evidence="4 6">
    <name type="scientific">Micromonospora narathiwatensis</name>
    <dbReference type="NCBI Taxonomy" id="299146"/>
    <lineage>
        <taxon>Bacteria</taxon>
        <taxon>Bacillati</taxon>
        <taxon>Actinomycetota</taxon>
        <taxon>Actinomycetes</taxon>
        <taxon>Micromonosporales</taxon>
        <taxon>Micromonosporaceae</taxon>
        <taxon>Micromonospora</taxon>
    </lineage>
</organism>
<evidence type="ECO:0000313" key="5">
    <source>
        <dbReference type="EMBL" id="SBT53469.1"/>
    </source>
</evidence>
<dbReference type="InterPro" id="IPR032806">
    <property type="entry name" value="YbfD_N"/>
</dbReference>
<dbReference type="EMBL" id="LT594324">
    <property type="protein sequence ID" value="SBT53469.1"/>
    <property type="molecule type" value="Genomic_DNA"/>
</dbReference>
<evidence type="ECO:0000313" key="6">
    <source>
        <dbReference type="Proteomes" id="UP000198765"/>
    </source>
</evidence>
<evidence type="ECO:0000313" key="4">
    <source>
        <dbReference type="EMBL" id="SBT40986.1"/>
    </source>
</evidence>
<dbReference type="Pfam" id="PF13808">
    <property type="entry name" value="DDE_Tnp_1_assoc"/>
    <property type="match status" value="1"/>
</dbReference>
<dbReference type="AlphaFoldDB" id="A0A1A8ZAT8"/>
<protein>
    <submittedName>
        <fullName evidence="4">Predicted transposase YbfD/YdcC associated with H repeats</fullName>
    </submittedName>
</protein>
<dbReference type="EMBL" id="LT594324">
    <property type="protein sequence ID" value="SBT40833.1"/>
    <property type="molecule type" value="Genomic_DNA"/>
</dbReference>
<dbReference type="InterPro" id="IPR047647">
    <property type="entry name" value="ISAs1_transpos"/>
</dbReference>
<reference evidence="4 6" key="1">
    <citation type="submission" date="2016-06" db="EMBL/GenBank/DDBJ databases">
        <authorList>
            <person name="Kjaerup R.B."/>
            <person name="Dalgaard T.S."/>
            <person name="Juul-Madsen H.R."/>
        </authorList>
    </citation>
    <scope>NUCLEOTIDE SEQUENCE [LARGE SCALE GENOMIC DNA]</scope>
    <source>
        <strain evidence="4 6">DSM 45248</strain>
    </source>
</reference>
<dbReference type="GO" id="GO:0003677">
    <property type="term" value="F:DNA binding"/>
    <property type="evidence" value="ECO:0007669"/>
    <property type="project" value="InterPro"/>
</dbReference>
<keyword evidence="6" id="KW-1185">Reference proteome</keyword>
<dbReference type="Pfam" id="PF01609">
    <property type="entry name" value="DDE_Tnp_1"/>
    <property type="match status" value="1"/>
</dbReference>
<feature type="domain" description="H repeat-associated protein N-terminal" evidence="2">
    <location>
        <begin position="30"/>
        <end position="123"/>
    </location>
</feature>
<accession>A0A1A8ZAT8</accession>
<dbReference type="GO" id="GO:0004803">
    <property type="term" value="F:transposase activity"/>
    <property type="evidence" value="ECO:0007669"/>
    <property type="project" value="InterPro"/>
</dbReference>
<dbReference type="EMBL" id="LT594324">
    <property type="protein sequence ID" value="SBT40986.1"/>
    <property type="molecule type" value="Genomic_DNA"/>
</dbReference>
<proteinExistence type="predicted"/>
<dbReference type="PATRIC" id="fig|299146.4.peg.1107"/>